<dbReference type="GeneID" id="110788450"/>
<dbReference type="InterPro" id="IPR021139">
    <property type="entry name" value="NYN"/>
</dbReference>
<reference evidence="3" key="1">
    <citation type="journal article" date="2021" name="Nat. Commun.">
        <title>Genomic analyses provide insights into spinach domestication and the genetic basis of agronomic traits.</title>
        <authorList>
            <person name="Cai X."/>
            <person name="Sun X."/>
            <person name="Xu C."/>
            <person name="Sun H."/>
            <person name="Wang X."/>
            <person name="Ge C."/>
            <person name="Zhang Z."/>
            <person name="Wang Q."/>
            <person name="Fei Z."/>
            <person name="Jiao C."/>
            <person name="Wang Q."/>
        </authorList>
    </citation>
    <scope>NUCLEOTIDE SEQUENCE [LARGE SCALE GENOMIC DNA]</scope>
    <source>
        <strain evidence="3">cv. Varoflay</strain>
    </source>
</reference>
<feature type="compositionally biased region" description="Polar residues" evidence="1">
    <location>
        <begin position="237"/>
        <end position="246"/>
    </location>
</feature>
<dbReference type="GO" id="GO:0003676">
    <property type="term" value="F:nucleic acid binding"/>
    <property type="evidence" value="ECO:0007669"/>
    <property type="project" value="InterPro"/>
</dbReference>
<name>A0A9R0IG91_SPIOL</name>
<feature type="compositionally biased region" description="Polar residues" evidence="1">
    <location>
        <begin position="353"/>
        <end position="378"/>
    </location>
</feature>
<gene>
    <name evidence="4" type="primary">LOC110788450</name>
</gene>
<dbReference type="Proteomes" id="UP000813463">
    <property type="component" value="Chromosome 5"/>
</dbReference>
<dbReference type="InterPro" id="IPR024768">
    <property type="entry name" value="Marf1"/>
</dbReference>
<sequence>MASSTVNSGSPKSSSGSKHTVAEQDKSKEVELKVAEELNQNRNHILKVEAKAEVLEEYRKAKTSVWWDIENCPVPKSCDPNLIAQNIASALLKLDYGGSVSISAYGDTRGISTAVQHALSSTGISLNHVPAGVKDASDKKILVDMLFWAVDNPAPANYLLISGDRDFANALHQLRMRRYNILLAHPFQASAVLVAAAKSVWLWTSLVDGSPPLTGNESPPPKNGSIINDKVSNLQKASQTAANFSSDQRKENKKVGKKRKNEGEIDSPNCKFSNKKLKGQFQTNAGGNFKSNAGGCGNNQRQNMQTQGGGSKKIRSCRKCTLYHHGRDCKGNPIQCFHCKIFGHKSYECHSNPMNHQNQHSPANKSKLSDNQLSNIPTSSGNNFGENSNFGENNGPGGGQNFDGNHAPVGQGGDLEKTPVMIATSNATQEEAKDDHSEDGGPTMAMNKAQASSHALVGQGDGLADTPVKIAANSWTQGDENNNNNNNNNNNIHVEPYKKTTRNCRKCNKNHPGRDCQGNYLQCYNCKKFGHKASICYGRRNHQNQHFPATNSKFGGNSEFSAFNGQGGGQNFNGNPAPVEQQGGNLEKLPVSIATNSVTRGEANNNNQVGGHTMLTNQAQSSTNGTYLSNGLLQHAQFLFQILRGNKHP</sequence>
<dbReference type="GO" id="GO:0010468">
    <property type="term" value="P:regulation of gene expression"/>
    <property type="evidence" value="ECO:0007669"/>
    <property type="project" value="InterPro"/>
</dbReference>
<accession>A0A9R0IG91</accession>
<evidence type="ECO:0000259" key="2">
    <source>
        <dbReference type="SMART" id="SM00343"/>
    </source>
</evidence>
<dbReference type="SMART" id="SM00343">
    <property type="entry name" value="ZnF_C2HC"/>
    <property type="match status" value="2"/>
</dbReference>
<proteinExistence type="predicted"/>
<feature type="domain" description="CCHC-type" evidence="2">
    <location>
        <begin position="522"/>
        <end position="538"/>
    </location>
</feature>
<feature type="domain" description="CCHC-type" evidence="2">
    <location>
        <begin position="335"/>
        <end position="351"/>
    </location>
</feature>
<feature type="region of interest" description="Disordered" evidence="1">
    <location>
        <begin position="237"/>
        <end position="271"/>
    </location>
</feature>
<dbReference type="GO" id="GO:0004540">
    <property type="term" value="F:RNA nuclease activity"/>
    <property type="evidence" value="ECO:0007669"/>
    <property type="project" value="InterPro"/>
</dbReference>
<dbReference type="AlphaFoldDB" id="A0A9R0IG91"/>
<evidence type="ECO:0000256" key="1">
    <source>
        <dbReference type="SAM" id="MobiDB-lite"/>
    </source>
</evidence>
<feature type="region of interest" description="Disordered" evidence="1">
    <location>
        <begin position="353"/>
        <end position="462"/>
    </location>
</feature>
<dbReference type="KEGG" id="soe:110788450"/>
<dbReference type="InterPro" id="IPR001878">
    <property type="entry name" value="Znf_CCHC"/>
</dbReference>
<feature type="compositionally biased region" description="Low complexity" evidence="1">
    <location>
        <begin position="481"/>
        <end position="491"/>
    </location>
</feature>
<keyword evidence="3" id="KW-1185">Reference proteome</keyword>
<dbReference type="GO" id="GO:0008270">
    <property type="term" value="F:zinc ion binding"/>
    <property type="evidence" value="ECO:0007669"/>
    <property type="project" value="InterPro"/>
</dbReference>
<evidence type="ECO:0000313" key="4">
    <source>
        <dbReference type="RefSeq" id="XP_021848787.2"/>
    </source>
</evidence>
<dbReference type="Gene3D" id="3.40.50.1010">
    <property type="entry name" value="5'-nuclease"/>
    <property type="match status" value="1"/>
</dbReference>
<dbReference type="PANTHER" id="PTHR14379">
    <property type="entry name" value="LIMKAIN B LKAP"/>
    <property type="match status" value="1"/>
</dbReference>
<feature type="region of interest" description="Disordered" evidence="1">
    <location>
        <begin position="292"/>
        <end position="312"/>
    </location>
</feature>
<feature type="region of interest" description="Disordered" evidence="1">
    <location>
        <begin position="475"/>
        <end position="494"/>
    </location>
</feature>
<feature type="compositionally biased region" description="Low complexity" evidence="1">
    <location>
        <begin position="1"/>
        <end position="19"/>
    </location>
</feature>
<feature type="compositionally biased region" description="Low complexity" evidence="1">
    <location>
        <begin position="379"/>
        <end position="393"/>
    </location>
</feature>
<dbReference type="CDD" id="cd10910">
    <property type="entry name" value="PIN_limkain_b1_N_like"/>
    <property type="match status" value="1"/>
</dbReference>
<feature type="compositionally biased region" description="Basic and acidic residues" evidence="1">
    <location>
        <begin position="430"/>
        <end position="439"/>
    </location>
</feature>
<dbReference type="GO" id="GO:0005777">
    <property type="term" value="C:peroxisome"/>
    <property type="evidence" value="ECO:0007669"/>
    <property type="project" value="InterPro"/>
</dbReference>
<reference evidence="4" key="2">
    <citation type="submission" date="2025-08" db="UniProtKB">
        <authorList>
            <consortium name="RefSeq"/>
        </authorList>
    </citation>
    <scope>IDENTIFICATION</scope>
    <source>
        <tissue evidence="4">Leaf</tissue>
    </source>
</reference>
<dbReference type="PANTHER" id="PTHR14379:SF3">
    <property type="entry name" value="MEIOSIS REGULATOR AND MRNA STABILITY FACTOR 1"/>
    <property type="match status" value="1"/>
</dbReference>
<organism evidence="3 4">
    <name type="scientific">Spinacia oleracea</name>
    <name type="common">Spinach</name>
    <dbReference type="NCBI Taxonomy" id="3562"/>
    <lineage>
        <taxon>Eukaryota</taxon>
        <taxon>Viridiplantae</taxon>
        <taxon>Streptophyta</taxon>
        <taxon>Embryophyta</taxon>
        <taxon>Tracheophyta</taxon>
        <taxon>Spermatophyta</taxon>
        <taxon>Magnoliopsida</taxon>
        <taxon>eudicotyledons</taxon>
        <taxon>Gunneridae</taxon>
        <taxon>Pentapetalae</taxon>
        <taxon>Caryophyllales</taxon>
        <taxon>Chenopodiaceae</taxon>
        <taxon>Chenopodioideae</taxon>
        <taxon>Anserineae</taxon>
        <taxon>Spinacia</taxon>
    </lineage>
</organism>
<feature type="region of interest" description="Disordered" evidence="1">
    <location>
        <begin position="1"/>
        <end position="28"/>
    </location>
</feature>
<evidence type="ECO:0000313" key="3">
    <source>
        <dbReference type="Proteomes" id="UP000813463"/>
    </source>
</evidence>
<dbReference type="Pfam" id="PF01936">
    <property type="entry name" value="NYN"/>
    <property type="match status" value="1"/>
</dbReference>
<protein>
    <recommendedName>
        <fullName evidence="2">CCHC-type domain-containing protein</fullName>
    </recommendedName>
</protein>
<dbReference type="RefSeq" id="XP_021848787.2">
    <property type="nucleotide sequence ID" value="XM_021993095.2"/>
</dbReference>